<evidence type="ECO:0000313" key="2">
    <source>
        <dbReference type="Proteomes" id="UP000569914"/>
    </source>
</evidence>
<reference evidence="1 2" key="1">
    <citation type="submission" date="2020-07" db="EMBL/GenBank/DDBJ databases">
        <title>Sequencing the genomes of 1000 actinobacteria strains.</title>
        <authorList>
            <person name="Klenk H.-P."/>
        </authorList>
    </citation>
    <scope>NUCLEOTIDE SEQUENCE [LARGE SCALE GENOMIC DNA]</scope>
    <source>
        <strain evidence="1 2">DSM 22083</strain>
    </source>
</reference>
<dbReference type="EMBL" id="JACCBU010000001">
    <property type="protein sequence ID" value="NYE75189.1"/>
    <property type="molecule type" value="Genomic_DNA"/>
</dbReference>
<gene>
    <name evidence="1" type="ORF">BKA15_006518</name>
</gene>
<dbReference type="Proteomes" id="UP000569914">
    <property type="component" value="Unassembled WGS sequence"/>
</dbReference>
<dbReference type="RefSeq" id="WP_179757734.1">
    <property type="nucleotide sequence ID" value="NZ_JACCBU010000001.1"/>
</dbReference>
<dbReference type="AlphaFoldDB" id="A0A7Y9IE74"/>
<name>A0A7Y9IE74_9ACTN</name>
<keyword evidence="2" id="KW-1185">Reference proteome</keyword>
<proteinExistence type="predicted"/>
<sequence>MYLMPPETPREEYAKLLVSRAEERVAHRLSRRRREFQPPARVRAAWRSLTRILLARRSRLVARTFGEL</sequence>
<evidence type="ECO:0000313" key="1">
    <source>
        <dbReference type="EMBL" id="NYE75189.1"/>
    </source>
</evidence>
<protein>
    <submittedName>
        <fullName evidence="1">Uncharacterized protein</fullName>
    </submittedName>
</protein>
<comment type="caution">
    <text evidence="1">The sequence shown here is derived from an EMBL/GenBank/DDBJ whole genome shotgun (WGS) entry which is preliminary data.</text>
</comment>
<organism evidence="1 2">
    <name type="scientific">Microlunatus parietis</name>
    <dbReference type="NCBI Taxonomy" id="682979"/>
    <lineage>
        <taxon>Bacteria</taxon>
        <taxon>Bacillati</taxon>
        <taxon>Actinomycetota</taxon>
        <taxon>Actinomycetes</taxon>
        <taxon>Propionibacteriales</taxon>
        <taxon>Propionibacteriaceae</taxon>
        <taxon>Microlunatus</taxon>
    </lineage>
</organism>
<accession>A0A7Y9IE74</accession>